<accession>A0AAW1STH8</accession>
<reference evidence="2 3" key="1">
    <citation type="journal article" date="2024" name="Nat. Commun.">
        <title>Phylogenomics reveals the evolutionary origins of lichenization in chlorophyte algae.</title>
        <authorList>
            <person name="Puginier C."/>
            <person name="Libourel C."/>
            <person name="Otte J."/>
            <person name="Skaloud P."/>
            <person name="Haon M."/>
            <person name="Grisel S."/>
            <person name="Petersen M."/>
            <person name="Berrin J.G."/>
            <person name="Delaux P.M."/>
            <person name="Dal Grande F."/>
            <person name="Keller J."/>
        </authorList>
    </citation>
    <scope>NUCLEOTIDE SEQUENCE [LARGE SCALE GENOMIC DNA]</scope>
    <source>
        <strain evidence="2 3">SAG 2523</strain>
    </source>
</reference>
<evidence type="ECO:0000313" key="2">
    <source>
        <dbReference type="EMBL" id="KAK9855471.1"/>
    </source>
</evidence>
<evidence type="ECO:0000313" key="3">
    <source>
        <dbReference type="Proteomes" id="UP001485043"/>
    </source>
</evidence>
<dbReference type="Proteomes" id="UP001485043">
    <property type="component" value="Unassembled WGS sequence"/>
</dbReference>
<proteinExistence type="predicted"/>
<sequence length="401" mass="43671">MQQVDWHADLRSCLHGIESNLRSVESWRRRPLPEAAVKVQKAGRASGGPVWRAADVSDLFTAVKDTAKIAEQQQQQQQWFQQMCQKEVASLRIQLEDALCNQQHRQLKDCQAEGLQAAEQAVGSRCSEFAELQERVQGLVTACTSAAEQAAEQAVSWSNGSSNSPIALHLQVAASSVDLEQMRADVEAISEQLCELRSQKQKQPEGLDDASEPPMESLLAEVDSANIAELHIAQEEVLAGLRARIDALQAHPAPQAQASVEQTHPSLVQHNLRDLVGDLGKCKAQLAALEGALPALQEGVRAAKITQEAHQRLFELRVEVQNSLSDVNIEMASTRRKAEAAEAQSLQDADLIEQMQTALNQLNNPKIKVWPDAHKDPSADSSPVMNAPQSAASVRAQAAAD</sequence>
<dbReference type="EMBL" id="JALJOV010001056">
    <property type="protein sequence ID" value="KAK9855471.1"/>
    <property type="molecule type" value="Genomic_DNA"/>
</dbReference>
<name>A0AAW1STH8_9CHLO</name>
<dbReference type="AlphaFoldDB" id="A0AAW1STH8"/>
<gene>
    <name evidence="2" type="ORF">WJX84_010059</name>
</gene>
<organism evidence="2 3">
    <name type="scientific">Apatococcus fuscideae</name>
    <dbReference type="NCBI Taxonomy" id="2026836"/>
    <lineage>
        <taxon>Eukaryota</taxon>
        <taxon>Viridiplantae</taxon>
        <taxon>Chlorophyta</taxon>
        <taxon>core chlorophytes</taxon>
        <taxon>Trebouxiophyceae</taxon>
        <taxon>Chlorellales</taxon>
        <taxon>Chlorellaceae</taxon>
        <taxon>Apatococcus</taxon>
    </lineage>
</organism>
<comment type="caution">
    <text evidence="2">The sequence shown here is derived from an EMBL/GenBank/DDBJ whole genome shotgun (WGS) entry which is preliminary data.</text>
</comment>
<keyword evidence="3" id="KW-1185">Reference proteome</keyword>
<protein>
    <submittedName>
        <fullName evidence="2">Uncharacterized protein</fullName>
    </submittedName>
</protein>
<feature type="compositionally biased region" description="Low complexity" evidence="1">
    <location>
        <begin position="387"/>
        <end position="401"/>
    </location>
</feature>
<feature type="region of interest" description="Disordered" evidence="1">
    <location>
        <begin position="366"/>
        <end position="401"/>
    </location>
</feature>
<feature type="compositionally biased region" description="Basic and acidic residues" evidence="1">
    <location>
        <begin position="369"/>
        <end position="378"/>
    </location>
</feature>
<evidence type="ECO:0000256" key="1">
    <source>
        <dbReference type="SAM" id="MobiDB-lite"/>
    </source>
</evidence>